<evidence type="ECO:0000313" key="5">
    <source>
        <dbReference type="EMBL" id="UJF36376.1"/>
    </source>
</evidence>
<reference evidence="5 6" key="1">
    <citation type="journal article" date="2024" name="Int. J. Syst. Evol. Microbiol.">
        <title>Paenibacillus hexagrammi sp. nov., a novel bacterium isolated from the gut content of Hexagrammos agrammus.</title>
        <authorList>
            <person name="Jung H.K."/>
            <person name="Kim D.G."/>
            <person name="Zin H."/>
            <person name="Park J."/>
            <person name="Jung H."/>
            <person name="Kim Y.O."/>
            <person name="Kong H.J."/>
            <person name="Kim J.W."/>
            <person name="Kim Y.S."/>
        </authorList>
    </citation>
    <scope>NUCLEOTIDE SEQUENCE [LARGE SCALE GENOMIC DNA]</scope>
    <source>
        <strain evidence="5 6">YPD9-1</strain>
    </source>
</reference>
<evidence type="ECO:0000256" key="2">
    <source>
        <dbReference type="ARBA" id="ARBA00007639"/>
    </source>
</evidence>
<evidence type="ECO:0000313" key="6">
    <source>
        <dbReference type="Proteomes" id="UP001649230"/>
    </source>
</evidence>
<feature type="domain" description="Periplasmic binding protein" evidence="4">
    <location>
        <begin position="1"/>
        <end position="113"/>
    </location>
</feature>
<dbReference type="InterPro" id="IPR025997">
    <property type="entry name" value="SBP_2_dom"/>
</dbReference>
<organism evidence="5 6">
    <name type="scientific">Paenibacillus hexagrammi</name>
    <dbReference type="NCBI Taxonomy" id="2908839"/>
    <lineage>
        <taxon>Bacteria</taxon>
        <taxon>Bacillati</taxon>
        <taxon>Bacillota</taxon>
        <taxon>Bacilli</taxon>
        <taxon>Bacillales</taxon>
        <taxon>Paenibacillaceae</taxon>
        <taxon>Paenibacillus</taxon>
    </lineage>
</organism>
<evidence type="ECO:0000256" key="3">
    <source>
        <dbReference type="ARBA" id="ARBA00022729"/>
    </source>
</evidence>
<dbReference type="EMBL" id="CP090978">
    <property type="protein sequence ID" value="UJF36376.1"/>
    <property type="molecule type" value="Genomic_DNA"/>
</dbReference>
<evidence type="ECO:0000256" key="1">
    <source>
        <dbReference type="ARBA" id="ARBA00004196"/>
    </source>
</evidence>
<protein>
    <submittedName>
        <fullName evidence="5">Substrate-binding domain-containing protein</fullName>
    </submittedName>
</protein>
<comment type="subcellular location">
    <subcellularLocation>
        <location evidence="1">Cell envelope</location>
    </subcellularLocation>
</comment>
<dbReference type="InterPro" id="IPR028082">
    <property type="entry name" value="Peripla_BP_I"/>
</dbReference>
<comment type="similarity">
    <text evidence="2">Belongs to the bacterial solute-binding protein 2 family.</text>
</comment>
<keyword evidence="6" id="KW-1185">Reference proteome</keyword>
<dbReference type="SUPFAM" id="SSF53822">
    <property type="entry name" value="Periplasmic binding protein-like I"/>
    <property type="match status" value="1"/>
</dbReference>
<dbReference type="PANTHER" id="PTHR46847">
    <property type="entry name" value="D-ALLOSE-BINDING PERIPLASMIC PROTEIN-RELATED"/>
    <property type="match status" value="1"/>
</dbReference>
<dbReference type="PANTHER" id="PTHR46847:SF3">
    <property type="entry name" value="GALACTOFURANOSE-BINDING PROTEIN YTFQ"/>
    <property type="match status" value="1"/>
</dbReference>
<gene>
    <name evidence="5" type="ORF">L0M14_15870</name>
</gene>
<keyword evidence="3" id="KW-0732">Signal</keyword>
<dbReference type="Proteomes" id="UP001649230">
    <property type="component" value="Chromosome"/>
</dbReference>
<dbReference type="Pfam" id="PF13407">
    <property type="entry name" value="Peripla_BP_4"/>
    <property type="match status" value="1"/>
</dbReference>
<accession>A0ABY3STP2</accession>
<proteinExistence type="inferred from homology"/>
<name>A0ABY3STP2_9BACL</name>
<dbReference type="Gene3D" id="3.40.50.2300">
    <property type="match status" value="2"/>
</dbReference>
<sequence length="139" mass="15041">MKNYPGFKVVKTGNGDFNRATGKQVMEAILKSPEGQDIQAVYAHNDDMAMGAIQALEEAGKKPGSDIKIVSIDGIKDAFQAVADGKHNIVVECNPLLGPQLFQAAKDLKAGKELPKWIKSNEDVFVGQKAIDALPSRKY</sequence>
<evidence type="ECO:0000259" key="4">
    <source>
        <dbReference type="Pfam" id="PF13407"/>
    </source>
</evidence>